<dbReference type="EC" id="5.6.2.3" evidence="1"/>
<dbReference type="Pfam" id="PF14214">
    <property type="entry name" value="Helitron_like_N"/>
    <property type="match status" value="1"/>
</dbReference>
<dbReference type="SUPFAM" id="SSF52540">
    <property type="entry name" value="P-loop containing nucleoside triphosphate hydrolases"/>
    <property type="match status" value="2"/>
</dbReference>
<feature type="domain" description="DNA helicase Pif1-like DEAD-box helicase" evidence="3">
    <location>
        <begin position="1246"/>
        <end position="1332"/>
    </location>
</feature>
<gene>
    <name evidence="6" type="ORF">COLO4_38245</name>
</gene>
<evidence type="ECO:0000259" key="4">
    <source>
        <dbReference type="Pfam" id="PF14214"/>
    </source>
</evidence>
<dbReference type="InterPro" id="IPR025476">
    <property type="entry name" value="Helitron_helicase-like"/>
</dbReference>
<feature type="region of interest" description="Disordered" evidence="2">
    <location>
        <begin position="1"/>
        <end position="31"/>
    </location>
</feature>
<evidence type="ECO:0000256" key="2">
    <source>
        <dbReference type="SAM" id="MobiDB-lite"/>
    </source>
</evidence>
<keyword evidence="1" id="KW-0227">DNA damage</keyword>
<dbReference type="EMBL" id="AWUE01024701">
    <property type="protein sequence ID" value="OMO50053.1"/>
    <property type="molecule type" value="Genomic_DNA"/>
</dbReference>
<dbReference type="GO" id="GO:0005524">
    <property type="term" value="F:ATP binding"/>
    <property type="evidence" value="ECO:0007669"/>
    <property type="project" value="UniProtKB-KW"/>
</dbReference>
<dbReference type="Pfam" id="PF05970">
    <property type="entry name" value="PIF1"/>
    <property type="match status" value="1"/>
</dbReference>
<keyword evidence="7" id="KW-1185">Reference proteome</keyword>
<organism evidence="6 7">
    <name type="scientific">Corchorus olitorius</name>
    <dbReference type="NCBI Taxonomy" id="93759"/>
    <lineage>
        <taxon>Eukaryota</taxon>
        <taxon>Viridiplantae</taxon>
        <taxon>Streptophyta</taxon>
        <taxon>Embryophyta</taxon>
        <taxon>Tracheophyta</taxon>
        <taxon>Spermatophyta</taxon>
        <taxon>Magnoliopsida</taxon>
        <taxon>eudicotyledons</taxon>
        <taxon>Gunneridae</taxon>
        <taxon>Pentapetalae</taxon>
        <taxon>rosids</taxon>
        <taxon>malvids</taxon>
        <taxon>Malvales</taxon>
        <taxon>Malvaceae</taxon>
        <taxon>Grewioideae</taxon>
        <taxon>Apeibeae</taxon>
        <taxon>Corchorus</taxon>
    </lineage>
</organism>
<keyword evidence="1" id="KW-0378">Hydrolase</keyword>
<evidence type="ECO:0000259" key="3">
    <source>
        <dbReference type="Pfam" id="PF05970"/>
    </source>
</evidence>
<dbReference type="InterPro" id="IPR049163">
    <property type="entry name" value="Pif1-like_2B_dom"/>
</dbReference>
<dbReference type="PANTHER" id="PTHR10492">
    <property type="match status" value="1"/>
</dbReference>
<keyword evidence="1" id="KW-0233">DNA recombination</keyword>
<dbReference type="InterPro" id="IPR010285">
    <property type="entry name" value="DNA_helicase_pif1-like_DEAD"/>
</dbReference>
<dbReference type="InterPro" id="IPR027417">
    <property type="entry name" value="P-loop_NTPase"/>
</dbReference>
<feature type="domain" description="Helitron helicase-like" evidence="4">
    <location>
        <begin position="719"/>
        <end position="883"/>
    </location>
</feature>
<comment type="cofactor">
    <cofactor evidence="1">
        <name>Mg(2+)</name>
        <dbReference type="ChEBI" id="CHEBI:18420"/>
    </cofactor>
</comment>
<dbReference type="Proteomes" id="UP000187203">
    <property type="component" value="Unassembled WGS sequence"/>
</dbReference>
<comment type="catalytic activity">
    <reaction evidence="1">
        <text>ATP + H2O = ADP + phosphate + H(+)</text>
        <dbReference type="Rhea" id="RHEA:13065"/>
        <dbReference type="ChEBI" id="CHEBI:15377"/>
        <dbReference type="ChEBI" id="CHEBI:15378"/>
        <dbReference type="ChEBI" id="CHEBI:30616"/>
        <dbReference type="ChEBI" id="CHEBI:43474"/>
        <dbReference type="ChEBI" id="CHEBI:456216"/>
        <dbReference type="EC" id="5.6.2.3"/>
    </reaction>
</comment>
<sequence>MGRKRRVVSPTPPEPRTRQRKGSISDITPVSSSQAAYNRYVRRNRRIPAGGRIYDQSNHESPIADSQTLSHHVPHLPAVSLGHYDQSISPLSCISAPHLPLFQPPRITLSDPLLSPDLPAASRRALAAAKMHGSDVEMSELDSHVEFPNVRVDHACDHQFWEEALSQYQGLLAHHDGLIGGVAIAIDHILSDQVCNHAVDNSHIDSQKFDNVGNSGVSSGGQCGDQFWEEPLLQDGELLADHHQPIDGIAVNAVNNVLDEIELPVVSKVDALSNRFRRKLYLAGKAHTLYRQERRMTKSDQALQSRSKLFNHIAIRSTVTSEGDLKTLKRVQVWSDDVRVSILSRFSDSSYEFICDHTVGTSRAPSRPQYFVSTGNLVINEVADDSFTYPQIRDLQPGTDQNKHGSPIRSDRDPMIVSNQIPQLTTTHQRTVYEPAYFGGPDRKCSFCEAHMWYGERCDISKHTDNPVFNLCCRQGTIRLPASPPTPPILDRFLNYQGGNEARNFRERLRIYNSLFQFTSFGAKIDRAVNSRRGPFVFCVNGLTYHRIGSMLPIEGTTPKFAQLYVYDTQNEVQNRVNAVCGDPHSDAVDHQVVAQLSEMLDQTNEIVKVYRTARERLAHSNGSRMRIRFIEAQDTDDHAYAAPAGSEITVLIVGQNDEVTEDRDIIIDHRSDGLKRISTLHPLYMPFQYPLLFPHGEDGFHLGIPYANSRIKRAPKRGRLLQQYIGDAFSSVDRSRLFHVKSRQKELRSDRYTNVRDAICRGDIDGSDVGKRIVLPVSYTGAPRYMFQNYQDAMAICRAYGYPTLFITFTCNPNWKEIDDALKMIPGQRPEDRPDLVSRVFRLKVRDLMHDLLEGAFFGTAIAGIYTIEFQKRGLPHAHILLWLHPDSKWRTVADIDRIISAELPDPEVDRVGYDAVSTSMMHGPCGAANSKAPCMHKGHCSKYYPMSLQPCTFVDESSFPVYRRRDTSYLQERGPTAAIKYLFKYIHKGPDRARVVVEEDGSEQPVEQEPEMNDSSANIIDEVKLYLDVRYVAAHEACWRLFEFDIHFRQPSVQRLLIHLPGQQNIYFQDRQSLERVLANQISREQCSQNGLRSTKYLRKPELCCTLIFQLSGYGTGMIRSGQGGNKDKPLGGLFLSIFSLCHVANPSELFERNWRLFSDDIQRKFRTEMRARNYRVPERDLRNYVLIALEDILLKNCSSLAEMKLPQPIHRSRVISADRLIHEELNCDVDALREQYQYMLNLLNSEQKVIHDHVIDSVLQKKPTLFFVYGYGGTGKTFMWNTIIAGIRSKGLIVLAVVSSGIASLLMLGGRTAHSRFKIPVDIDEYSTCGDFRQILPVIPRGTKGDILGAAITNSALWPLFKVYTLNTNMRLQRPNMSDEYRKSLEQFGQWLLDVGDGSAQSIDEAANNQDESTIRIPKSLLVAYEERAIITPYNDTAAFVNAYALGLVPGPTRTYYSYDALCKSSQGSYSNDLLHSPEMLNSLRLPGVPDHELNLKIGAVVMLLRNVNQAAGLCNGTRLVITQMAMNVVEARVMTATGPGEKVYIPRISFTMKDKKWPFTVNRRQFPFKLCICDDNK</sequence>
<name>A0A1R3FW31_9ROSI</name>
<evidence type="ECO:0000313" key="7">
    <source>
        <dbReference type="Proteomes" id="UP000187203"/>
    </source>
</evidence>
<dbReference type="GO" id="GO:0043139">
    <property type="term" value="F:5'-3' DNA helicase activity"/>
    <property type="evidence" value="ECO:0007669"/>
    <property type="project" value="UniProtKB-EC"/>
</dbReference>
<dbReference type="GO" id="GO:0000723">
    <property type="term" value="P:telomere maintenance"/>
    <property type="evidence" value="ECO:0007669"/>
    <property type="project" value="InterPro"/>
</dbReference>
<keyword evidence="1" id="KW-0067">ATP-binding</keyword>
<feature type="region of interest" description="Disordered" evidence="2">
    <location>
        <begin position="392"/>
        <end position="413"/>
    </location>
</feature>
<evidence type="ECO:0000313" key="6">
    <source>
        <dbReference type="EMBL" id="OMO50053.1"/>
    </source>
</evidence>
<reference evidence="7" key="1">
    <citation type="submission" date="2013-09" db="EMBL/GenBank/DDBJ databases">
        <title>Corchorus olitorius genome sequencing.</title>
        <authorList>
            <person name="Alam M."/>
            <person name="Haque M.S."/>
            <person name="Islam M.S."/>
            <person name="Emdad E.M."/>
            <person name="Islam M.M."/>
            <person name="Ahmed B."/>
            <person name="Halim A."/>
            <person name="Hossen Q.M.M."/>
            <person name="Hossain M.Z."/>
            <person name="Ahmed R."/>
            <person name="Khan M.M."/>
            <person name="Islam R."/>
            <person name="Rashid M.M."/>
            <person name="Khan S.A."/>
            <person name="Rahman M.S."/>
            <person name="Alam M."/>
            <person name="Yahiya A.S."/>
            <person name="Khan M.S."/>
            <person name="Azam M.S."/>
            <person name="Haque T."/>
            <person name="Lashkar M.Z.H."/>
            <person name="Akhand A.I."/>
            <person name="Morshed G."/>
            <person name="Roy S."/>
            <person name="Uddin K.S."/>
            <person name="Rabeya T."/>
            <person name="Hossain A.S."/>
            <person name="Chowdhury A."/>
            <person name="Snigdha A.R."/>
            <person name="Mortoza M.S."/>
            <person name="Matin S.A."/>
            <person name="Hoque S.M.E."/>
            <person name="Islam M.K."/>
            <person name="Roy D.K."/>
            <person name="Haider R."/>
            <person name="Moosa M.M."/>
            <person name="Elias S.M."/>
            <person name="Hasan A.M."/>
            <person name="Jahan S."/>
            <person name="Shafiuddin M."/>
            <person name="Mahmood N."/>
            <person name="Shommy N.S."/>
        </authorList>
    </citation>
    <scope>NUCLEOTIDE SEQUENCE [LARGE SCALE GENOMIC DNA]</scope>
    <source>
        <strain evidence="7">cv. O-4</strain>
    </source>
</reference>
<dbReference type="GO" id="GO:0016887">
    <property type="term" value="F:ATP hydrolysis activity"/>
    <property type="evidence" value="ECO:0007669"/>
    <property type="project" value="RHEA"/>
</dbReference>
<accession>A0A1R3FW31</accession>
<evidence type="ECO:0000259" key="5">
    <source>
        <dbReference type="Pfam" id="PF21530"/>
    </source>
</evidence>
<dbReference type="PANTHER" id="PTHR10492:SF57">
    <property type="entry name" value="ATP-DEPENDENT DNA HELICASE"/>
    <property type="match status" value="1"/>
</dbReference>
<evidence type="ECO:0000256" key="1">
    <source>
        <dbReference type="RuleBase" id="RU363044"/>
    </source>
</evidence>
<keyword evidence="1" id="KW-0234">DNA repair</keyword>
<protein>
    <recommendedName>
        <fullName evidence="1">ATP-dependent DNA helicase</fullName>
        <ecNumber evidence="1">5.6.2.3</ecNumber>
    </recommendedName>
</protein>
<comment type="similarity">
    <text evidence="1">Belongs to the helicase family.</text>
</comment>
<feature type="domain" description="DNA helicase Pif1-like 2B" evidence="5">
    <location>
        <begin position="1482"/>
        <end position="1528"/>
    </location>
</feature>
<dbReference type="Gene3D" id="3.40.50.300">
    <property type="entry name" value="P-loop containing nucleotide triphosphate hydrolases"/>
    <property type="match status" value="1"/>
</dbReference>
<proteinExistence type="inferred from homology"/>
<dbReference type="GO" id="GO:0006310">
    <property type="term" value="P:DNA recombination"/>
    <property type="evidence" value="ECO:0007669"/>
    <property type="project" value="UniProtKB-KW"/>
</dbReference>
<dbReference type="STRING" id="93759.A0A1R3FW31"/>
<comment type="caution">
    <text evidence="6">The sequence shown here is derived from an EMBL/GenBank/DDBJ whole genome shotgun (WGS) entry which is preliminary data.</text>
</comment>
<dbReference type="OrthoDB" id="1728974at2759"/>
<dbReference type="GO" id="GO:0006281">
    <property type="term" value="P:DNA repair"/>
    <property type="evidence" value="ECO:0007669"/>
    <property type="project" value="UniProtKB-KW"/>
</dbReference>
<keyword evidence="1 6" id="KW-0347">Helicase</keyword>
<dbReference type="Pfam" id="PF21530">
    <property type="entry name" value="Pif1_2B_dom"/>
    <property type="match status" value="1"/>
</dbReference>
<keyword evidence="1" id="KW-0547">Nucleotide-binding</keyword>